<accession>A0ABX8KEI2</accession>
<proteinExistence type="predicted"/>
<evidence type="ECO:0000256" key="2">
    <source>
        <dbReference type="SAM" id="Phobius"/>
    </source>
</evidence>
<protein>
    <recommendedName>
        <fullName evidence="5">Thioredoxin-like fold domain-containing protein</fullName>
    </recommendedName>
</protein>
<dbReference type="SUPFAM" id="SSF52833">
    <property type="entry name" value="Thioredoxin-like"/>
    <property type="match status" value="1"/>
</dbReference>
<feature type="region of interest" description="Disordered" evidence="1">
    <location>
        <begin position="177"/>
        <end position="206"/>
    </location>
</feature>
<evidence type="ECO:0000256" key="1">
    <source>
        <dbReference type="SAM" id="MobiDB-lite"/>
    </source>
</evidence>
<evidence type="ECO:0000313" key="4">
    <source>
        <dbReference type="Proteomes" id="UP000683579"/>
    </source>
</evidence>
<sequence length="395" mass="42445">MSQESTYTTFRCNDTIVVLHQHEHRVPQALLTFHEPQRMAIHDKKLIAFYAYSNEVVTLLDDPMHDAAEVFNTIARQLKTQSKAVMKRRITALALLVGGALIASSLWLMGTNNHSSLNVSSTNLTVPAEPAPVQPLQPSAVQGRPKMTVLPATGNTVSHAAQAESVNMQNIMKESHNALPASPSEALQTAATPVTPPTPVKTEATEQSARQKMVGILKRSADRGLFTIPLSTGHERTLYAFLDPTCAVCKSMEPAIEQLAQHYNVVIFPVSVVNDGGDAVDKIVPVLCGKDQTTRAVAWSDLFRPDAGMPVPGQATSSQVSADCSVSAQAVVAVNDTGFRTFGFSGTPTVLTDTGIRLATGMLAAPDKIAHFLQITDPMSPEQADRFVNSLGIQE</sequence>
<keyword evidence="3" id="KW-0614">Plasmid</keyword>
<keyword evidence="2" id="KW-1133">Transmembrane helix</keyword>
<gene>
    <name evidence="3" type="ORF">I6L54_23830</name>
</gene>
<dbReference type="InterPro" id="IPR036249">
    <property type="entry name" value="Thioredoxin-like_sf"/>
</dbReference>
<keyword evidence="2" id="KW-0472">Membrane</keyword>
<dbReference type="EMBL" id="CP077263">
    <property type="protein sequence ID" value="QXA47350.1"/>
    <property type="molecule type" value="Genomic_DNA"/>
</dbReference>
<evidence type="ECO:0008006" key="5">
    <source>
        <dbReference type="Google" id="ProtNLM"/>
    </source>
</evidence>
<feature type="transmembrane region" description="Helical" evidence="2">
    <location>
        <begin position="90"/>
        <end position="110"/>
    </location>
</feature>
<dbReference type="Gene3D" id="3.40.30.10">
    <property type="entry name" value="Glutaredoxin"/>
    <property type="match status" value="1"/>
</dbReference>
<organism evidence="3 4">
    <name type="scientific">Citrobacter pasteurii</name>
    <dbReference type="NCBI Taxonomy" id="1563222"/>
    <lineage>
        <taxon>Bacteria</taxon>
        <taxon>Pseudomonadati</taxon>
        <taxon>Pseudomonadota</taxon>
        <taxon>Gammaproteobacteria</taxon>
        <taxon>Enterobacterales</taxon>
        <taxon>Enterobacteriaceae</taxon>
        <taxon>Citrobacter</taxon>
    </lineage>
</organism>
<keyword evidence="4" id="KW-1185">Reference proteome</keyword>
<geneLocation type="plasmid" evidence="3 4">
    <name>unnamed2</name>
</geneLocation>
<keyword evidence="2" id="KW-0812">Transmembrane</keyword>
<dbReference type="Proteomes" id="UP000683579">
    <property type="component" value="Plasmid unnamed2"/>
</dbReference>
<dbReference type="RefSeq" id="WP_052463741.1">
    <property type="nucleotide sequence ID" value="NZ_CDHL01000021.1"/>
</dbReference>
<name>A0ABX8KEI2_9ENTR</name>
<evidence type="ECO:0000313" key="3">
    <source>
        <dbReference type="EMBL" id="QXA47350.1"/>
    </source>
</evidence>
<reference evidence="3 4" key="1">
    <citation type="submission" date="2021-06" db="EMBL/GenBank/DDBJ databases">
        <title>FDA dAtabase for Regulatory Grade micrObial Sequences (FDA-ARGOS): Supporting development and validation of Infectious Disease Dx tests.</title>
        <authorList>
            <person name="Sproer C."/>
            <person name="Gronow S."/>
            <person name="Severitt S."/>
            <person name="Schroder I."/>
            <person name="Tallon L."/>
            <person name="Sadzewicz L."/>
            <person name="Zhao X."/>
            <person name="Boylan J."/>
            <person name="Ott S."/>
            <person name="Bowen H."/>
            <person name="Vavikolanu K."/>
            <person name="Mehta A."/>
            <person name="Aluvathingal J."/>
            <person name="Nadendla S."/>
            <person name="Lowell S."/>
            <person name="Myers T."/>
            <person name="Yan Y."/>
        </authorList>
    </citation>
    <scope>NUCLEOTIDE SEQUENCE [LARGE SCALE GENOMIC DNA]</scope>
    <source>
        <strain evidence="3 4">FDAARGOS 1424</strain>
        <plasmid evidence="3 4">unnamed2</plasmid>
    </source>
</reference>